<dbReference type="InterPro" id="IPR044974">
    <property type="entry name" value="Disease_R_plants"/>
</dbReference>
<evidence type="ECO:0000313" key="4">
    <source>
        <dbReference type="Proteomes" id="UP001206925"/>
    </source>
</evidence>
<sequence length="312" mass="35843">MARRRRCKTLRTRTIMMTGWIRQRLVAKVAATMVVLYGGDVFGGGDDVRPETNFLREIVDTVYNKLDLKEVNLPLNIIGMARHEKEINSWLGQSNLEFLVIYGMGGSGKSTLAKHIYDSNFRKFEYMSFLDLNNDLLKLQEQLLKDISRGTKTKIPCVSRVTRKIEKVLQMNRALIVFDDVTECSQLDALLGTGKINSQSKIIVTTRENTDKWFDQARWRCQKYEMKLLNDEEASQLLCLHAFGSKIPMVGFEEIVQRAIEYCEGNPMALRLLGSSLSMNDDIEIWGSQKVEGLALDMHRLLLEEDFTFKVR</sequence>
<evidence type="ECO:0000259" key="2">
    <source>
        <dbReference type="Pfam" id="PF00931"/>
    </source>
</evidence>
<dbReference type="InterPro" id="IPR027417">
    <property type="entry name" value="P-loop_NTPase"/>
</dbReference>
<proteinExistence type="predicted"/>
<dbReference type="GO" id="GO:0006952">
    <property type="term" value="P:defense response"/>
    <property type="evidence" value="ECO:0007669"/>
    <property type="project" value="InterPro"/>
</dbReference>
<dbReference type="Pfam" id="PF00931">
    <property type="entry name" value="NB-ARC"/>
    <property type="match status" value="1"/>
</dbReference>
<dbReference type="EMBL" id="JAMZMK010008361">
    <property type="protein sequence ID" value="KAI7740703.1"/>
    <property type="molecule type" value="Genomic_DNA"/>
</dbReference>
<dbReference type="Gene3D" id="3.40.50.300">
    <property type="entry name" value="P-loop containing nucleotide triphosphate hydrolases"/>
    <property type="match status" value="1"/>
</dbReference>
<evidence type="ECO:0000256" key="1">
    <source>
        <dbReference type="ARBA" id="ARBA00022614"/>
    </source>
</evidence>
<evidence type="ECO:0000313" key="3">
    <source>
        <dbReference type="EMBL" id="KAI7740703.1"/>
    </source>
</evidence>
<gene>
    <name evidence="3" type="ORF">M8C21_023514</name>
</gene>
<dbReference type="PANTHER" id="PTHR11017">
    <property type="entry name" value="LEUCINE-RICH REPEAT-CONTAINING PROTEIN"/>
    <property type="match status" value="1"/>
</dbReference>
<dbReference type="PANTHER" id="PTHR11017:SF307">
    <property type="entry name" value="TIR DOMAIN, P-LOOP CONTAINING NUCLEOSIDE TRIPHOSPHATE HYDROLASE"/>
    <property type="match status" value="1"/>
</dbReference>
<accession>A0AAD5CEQ1</accession>
<reference evidence="3" key="1">
    <citation type="submission" date="2022-06" db="EMBL/GenBank/DDBJ databases">
        <title>Uncovering the hologenomic basis of an extraordinary plant invasion.</title>
        <authorList>
            <person name="Bieker V.C."/>
            <person name="Martin M.D."/>
            <person name="Gilbert T."/>
            <person name="Hodgins K."/>
            <person name="Battlay P."/>
            <person name="Petersen B."/>
            <person name="Wilson J."/>
        </authorList>
    </citation>
    <scope>NUCLEOTIDE SEQUENCE</scope>
    <source>
        <strain evidence="3">AA19_3_7</strain>
        <tissue evidence="3">Leaf</tissue>
    </source>
</reference>
<feature type="domain" description="NB-ARC" evidence="2">
    <location>
        <begin position="85"/>
        <end position="244"/>
    </location>
</feature>
<dbReference type="Gene3D" id="1.10.8.430">
    <property type="entry name" value="Helical domain of apoptotic protease-activating factors"/>
    <property type="match status" value="1"/>
</dbReference>
<organism evidence="3 4">
    <name type="scientific">Ambrosia artemisiifolia</name>
    <name type="common">Common ragweed</name>
    <dbReference type="NCBI Taxonomy" id="4212"/>
    <lineage>
        <taxon>Eukaryota</taxon>
        <taxon>Viridiplantae</taxon>
        <taxon>Streptophyta</taxon>
        <taxon>Embryophyta</taxon>
        <taxon>Tracheophyta</taxon>
        <taxon>Spermatophyta</taxon>
        <taxon>Magnoliopsida</taxon>
        <taxon>eudicotyledons</taxon>
        <taxon>Gunneridae</taxon>
        <taxon>Pentapetalae</taxon>
        <taxon>asterids</taxon>
        <taxon>campanulids</taxon>
        <taxon>Asterales</taxon>
        <taxon>Asteraceae</taxon>
        <taxon>Asteroideae</taxon>
        <taxon>Heliantheae alliance</taxon>
        <taxon>Heliantheae</taxon>
        <taxon>Ambrosia</taxon>
    </lineage>
</organism>
<dbReference type="InterPro" id="IPR002182">
    <property type="entry name" value="NB-ARC"/>
</dbReference>
<comment type="caution">
    <text evidence="3">The sequence shown here is derived from an EMBL/GenBank/DDBJ whole genome shotgun (WGS) entry which is preliminary data.</text>
</comment>
<keyword evidence="1" id="KW-0433">Leucine-rich repeat</keyword>
<dbReference type="AlphaFoldDB" id="A0AAD5CEQ1"/>
<name>A0AAD5CEQ1_AMBAR</name>
<dbReference type="Proteomes" id="UP001206925">
    <property type="component" value="Unassembled WGS sequence"/>
</dbReference>
<dbReference type="SUPFAM" id="SSF52540">
    <property type="entry name" value="P-loop containing nucleoside triphosphate hydrolases"/>
    <property type="match status" value="1"/>
</dbReference>
<keyword evidence="4" id="KW-1185">Reference proteome</keyword>
<protein>
    <recommendedName>
        <fullName evidence="2">NB-ARC domain-containing protein</fullName>
    </recommendedName>
</protein>
<dbReference type="GO" id="GO:0043531">
    <property type="term" value="F:ADP binding"/>
    <property type="evidence" value="ECO:0007669"/>
    <property type="project" value="InterPro"/>
</dbReference>
<dbReference type="InterPro" id="IPR042197">
    <property type="entry name" value="Apaf_helical"/>
</dbReference>
<dbReference type="PRINTS" id="PR00364">
    <property type="entry name" value="DISEASERSIST"/>
</dbReference>